<dbReference type="InterPro" id="IPR024042">
    <property type="entry name" value="TM1646-like_dom_sf"/>
</dbReference>
<dbReference type="RefSeq" id="WP_072743718.1">
    <property type="nucleotide sequence ID" value="NZ_FQXR01000004.1"/>
</dbReference>
<dbReference type="EMBL" id="FQXR01000004">
    <property type="protein sequence ID" value="SHH78332.1"/>
    <property type="molecule type" value="Genomic_DNA"/>
</dbReference>
<keyword evidence="2" id="KW-1185">Reference proteome</keyword>
<dbReference type="Pfam" id="PF03885">
    <property type="entry name" value="DUF327"/>
    <property type="match status" value="1"/>
</dbReference>
<accession>A0A1M5VSV4</accession>
<dbReference type="Gene3D" id="1.20.120.490">
    <property type="entry name" value="Hypothetical protein TM1646-like domain"/>
    <property type="match status" value="1"/>
</dbReference>
<sequence length="149" mass="17653">MVRIDSINTNNNISRVEKIENNNKNVVNTTFKEKLENIQQEQIREELKILFNKIETQTTKLQDRLFIEDLVEYKKLVKEFLNVSVNNSHVFYKENSLDRRGRHRVYSIVKQVDSELDGLTKDFLDIEGNRLKILKRLDSIKGLLLDIFT</sequence>
<organism evidence="1 2">
    <name type="scientific">Sporanaerobacter acetigenes DSM 13106</name>
    <dbReference type="NCBI Taxonomy" id="1123281"/>
    <lineage>
        <taxon>Bacteria</taxon>
        <taxon>Bacillati</taxon>
        <taxon>Bacillota</taxon>
        <taxon>Tissierellia</taxon>
        <taxon>Tissierellales</taxon>
        <taxon>Sporanaerobacteraceae</taxon>
        <taxon>Sporanaerobacter</taxon>
    </lineage>
</organism>
<reference evidence="1 2" key="1">
    <citation type="submission" date="2016-11" db="EMBL/GenBank/DDBJ databases">
        <authorList>
            <person name="Jaros S."/>
            <person name="Januszkiewicz K."/>
            <person name="Wedrychowicz H."/>
        </authorList>
    </citation>
    <scope>NUCLEOTIDE SEQUENCE [LARGE SCALE GENOMIC DNA]</scope>
    <source>
        <strain evidence="1 2">DSM 13106</strain>
    </source>
</reference>
<proteinExistence type="predicted"/>
<dbReference type="OrthoDB" id="1680946at2"/>
<dbReference type="InterPro" id="IPR005585">
    <property type="entry name" value="DUF327"/>
</dbReference>
<protein>
    <recommendedName>
        <fullName evidence="3">DUF327 domain-containing protein</fullName>
    </recommendedName>
</protein>
<gene>
    <name evidence="1" type="ORF">SAMN02745180_01041</name>
</gene>
<evidence type="ECO:0008006" key="3">
    <source>
        <dbReference type="Google" id="ProtNLM"/>
    </source>
</evidence>
<dbReference type="AlphaFoldDB" id="A0A1M5VSV4"/>
<evidence type="ECO:0000313" key="2">
    <source>
        <dbReference type="Proteomes" id="UP000184389"/>
    </source>
</evidence>
<evidence type="ECO:0000313" key="1">
    <source>
        <dbReference type="EMBL" id="SHH78332.1"/>
    </source>
</evidence>
<dbReference type="Proteomes" id="UP000184389">
    <property type="component" value="Unassembled WGS sequence"/>
</dbReference>
<name>A0A1M5VSV4_9FIRM</name>
<dbReference type="STRING" id="1123281.SAMN02745180_01041"/>
<dbReference type="SUPFAM" id="SSF158397">
    <property type="entry name" value="TM1646-like"/>
    <property type="match status" value="1"/>
</dbReference>